<feature type="transmembrane region" description="Helical" evidence="7">
    <location>
        <begin position="435"/>
        <end position="456"/>
    </location>
</feature>
<dbReference type="OrthoDB" id="9770347at2"/>
<dbReference type="GO" id="GO:0005886">
    <property type="term" value="C:plasma membrane"/>
    <property type="evidence" value="ECO:0007669"/>
    <property type="project" value="UniProtKB-SubCell"/>
</dbReference>
<evidence type="ECO:0000256" key="5">
    <source>
        <dbReference type="ARBA" id="ARBA00022989"/>
    </source>
</evidence>
<dbReference type="CDD" id="cd13127">
    <property type="entry name" value="MATE_tuaB_like"/>
    <property type="match status" value="1"/>
</dbReference>
<dbReference type="RefSeq" id="WP_097443696.1">
    <property type="nucleotide sequence ID" value="NZ_NBWU01000008.1"/>
</dbReference>
<proteinExistence type="inferred from homology"/>
<dbReference type="Pfam" id="PF13440">
    <property type="entry name" value="Polysacc_synt_3"/>
    <property type="match status" value="1"/>
</dbReference>
<sequence length="473" mass="53247">MSIKLLSYVWNSIEKFGSQIVRFILGILLARILDPNDYGLIGLLVVFTSVAQIFIDSGFSKALIQRNDKNPKEIGTAFSFNLIVAIGFYALLFVSAPLIANYYEQHILTSLLRVLALTLVLNALFTIPNTILSIELNFKKIAIINFVSIVISGMIAIVAALNGYGVWSLVIQYISKSFICLVLFALANTWKPQLIFDKDSFKRLFSFGYSITLSSLLNQIISKFSWLFIAKSFSASELGYYNRGIQFPDTAIGTLGTVLDSVLLPNLARVKEPQALKNEIELVLKYLSIITVPITVVLIALAEPIIHFLLTEKWSKAIPILQIFCISRFFTNFSAVGINSLYAMGKANLVLKQQYIKMIVRVIFILVALKHGIVYLAIAETISVIINFAIGTYYPNKLLNLGFIRHLKIMLPYILMGAIEFLMLYFTIKLITSDLINLLIVPIIGIAIHVLLMYLYKKEEIFKLKKIINRKQS</sequence>
<reference evidence="8 9" key="1">
    <citation type="submission" date="2017-04" db="EMBL/GenBank/DDBJ databases">
        <title>A new member of the family Flavobacteriaceae isolated from ascidians.</title>
        <authorList>
            <person name="Chen L."/>
        </authorList>
    </citation>
    <scope>NUCLEOTIDE SEQUENCE [LARGE SCALE GENOMIC DNA]</scope>
    <source>
        <strain evidence="8 9">HQA918</strain>
    </source>
</reference>
<keyword evidence="5 7" id="KW-1133">Transmembrane helix</keyword>
<feature type="transmembrane region" description="Helical" evidence="7">
    <location>
        <begin position="38"/>
        <end position="55"/>
    </location>
</feature>
<dbReference type="AlphaFoldDB" id="A0A2A4G0U3"/>
<keyword evidence="9" id="KW-1185">Reference proteome</keyword>
<keyword evidence="6 7" id="KW-0472">Membrane</keyword>
<feature type="transmembrane region" description="Helical" evidence="7">
    <location>
        <begin position="111"/>
        <end position="134"/>
    </location>
</feature>
<evidence type="ECO:0000256" key="1">
    <source>
        <dbReference type="ARBA" id="ARBA00004651"/>
    </source>
</evidence>
<organism evidence="8 9">
    <name type="scientific">Sediminicola luteus</name>
    <dbReference type="NCBI Taxonomy" id="319238"/>
    <lineage>
        <taxon>Bacteria</taxon>
        <taxon>Pseudomonadati</taxon>
        <taxon>Bacteroidota</taxon>
        <taxon>Flavobacteriia</taxon>
        <taxon>Flavobacteriales</taxon>
        <taxon>Flavobacteriaceae</taxon>
        <taxon>Sediminicola</taxon>
    </lineage>
</organism>
<feature type="transmembrane region" description="Helical" evidence="7">
    <location>
        <begin position="167"/>
        <end position="186"/>
    </location>
</feature>
<comment type="caution">
    <text evidence="8">The sequence shown here is derived from an EMBL/GenBank/DDBJ whole genome shotgun (WGS) entry which is preliminary data.</text>
</comment>
<keyword evidence="3" id="KW-1003">Cell membrane</keyword>
<feature type="transmembrane region" description="Helical" evidence="7">
    <location>
        <begin position="76"/>
        <end position="99"/>
    </location>
</feature>
<name>A0A2A4G0U3_9FLAO</name>
<dbReference type="PANTHER" id="PTHR30250">
    <property type="entry name" value="PST FAMILY PREDICTED COLANIC ACID TRANSPORTER"/>
    <property type="match status" value="1"/>
</dbReference>
<comment type="similarity">
    <text evidence="2">Belongs to the polysaccharide synthase family.</text>
</comment>
<dbReference type="PANTHER" id="PTHR30250:SF10">
    <property type="entry name" value="LIPOPOLYSACCHARIDE BIOSYNTHESIS PROTEIN WZXC"/>
    <property type="match status" value="1"/>
</dbReference>
<feature type="transmembrane region" description="Helical" evidence="7">
    <location>
        <begin position="141"/>
        <end position="161"/>
    </location>
</feature>
<feature type="transmembrane region" description="Helical" evidence="7">
    <location>
        <begin position="250"/>
        <end position="270"/>
    </location>
</feature>
<evidence type="ECO:0000256" key="3">
    <source>
        <dbReference type="ARBA" id="ARBA00022475"/>
    </source>
</evidence>
<feature type="transmembrane region" description="Helical" evidence="7">
    <location>
        <begin position="410"/>
        <end position="428"/>
    </location>
</feature>
<dbReference type="EMBL" id="NBWU01000008">
    <property type="protein sequence ID" value="PCE62609.1"/>
    <property type="molecule type" value="Genomic_DNA"/>
</dbReference>
<feature type="transmembrane region" description="Helical" evidence="7">
    <location>
        <begin position="282"/>
        <end position="306"/>
    </location>
</feature>
<evidence type="ECO:0000313" key="9">
    <source>
        <dbReference type="Proteomes" id="UP000219559"/>
    </source>
</evidence>
<evidence type="ECO:0000256" key="2">
    <source>
        <dbReference type="ARBA" id="ARBA00007430"/>
    </source>
</evidence>
<protein>
    <submittedName>
        <fullName evidence="8">Uncharacterized protein</fullName>
    </submittedName>
</protein>
<dbReference type="InterPro" id="IPR050833">
    <property type="entry name" value="Poly_Biosynth_Transport"/>
</dbReference>
<feature type="transmembrane region" description="Helical" evidence="7">
    <location>
        <begin position="318"/>
        <end position="342"/>
    </location>
</feature>
<evidence type="ECO:0000313" key="8">
    <source>
        <dbReference type="EMBL" id="PCE62609.1"/>
    </source>
</evidence>
<feature type="transmembrane region" description="Helical" evidence="7">
    <location>
        <begin position="207"/>
        <end position="230"/>
    </location>
</feature>
<accession>A0A2A4G0U3</accession>
<gene>
    <name evidence="8" type="ORF">B7P33_18425</name>
</gene>
<keyword evidence="4 7" id="KW-0812">Transmembrane</keyword>
<dbReference type="Proteomes" id="UP000219559">
    <property type="component" value="Unassembled WGS sequence"/>
</dbReference>
<evidence type="ECO:0000256" key="7">
    <source>
        <dbReference type="SAM" id="Phobius"/>
    </source>
</evidence>
<feature type="transmembrane region" description="Helical" evidence="7">
    <location>
        <begin position="363"/>
        <end position="390"/>
    </location>
</feature>
<comment type="subcellular location">
    <subcellularLocation>
        <location evidence="1">Cell membrane</location>
        <topology evidence="1">Multi-pass membrane protein</topology>
    </subcellularLocation>
</comment>
<evidence type="ECO:0000256" key="6">
    <source>
        <dbReference type="ARBA" id="ARBA00023136"/>
    </source>
</evidence>
<evidence type="ECO:0000256" key="4">
    <source>
        <dbReference type="ARBA" id="ARBA00022692"/>
    </source>
</evidence>